<dbReference type="CDD" id="cd09274">
    <property type="entry name" value="RNase_HI_RT_Ty3"/>
    <property type="match status" value="1"/>
</dbReference>
<dbReference type="InterPro" id="IPR021109">
    <property type="entry name" value="Peptidase_aspartic_dom_sf"/>
</dbReference>
<dbReference type="FunFam" id="3.30.70.270:FF:000020">
    <property type="entry name" value="Transposon Tf2-6 polyprotein-like Protein"/>
    <property type="match status" value="1"/>
</dbReference>
<dbReference type="InterPro" id="IPR043128">
    <property type="entry name" value="Rev_trsase/Diguanyl_cyclase"/>
</dbReference>
<dbReference type="Pfam" id="PF17921">
    <property type="entry name" value="Integrase_H2C2"/>
    <property type="match status" value="1"/>
</dbReference>
<dbReference type="InterPro" id="IPR036397">
    <property type="entry name" value="RNaseH_sf"/>
</dbReference>
<accession>A0ABD1BT73</accession>
<feature type="compositionally biased region" description="Low complexity" evidence="8">
    <location>
        <begin position="408"/>
        <end position="423"/>
    </location>
</feature>
<dbReference type="InterPro" id="IPR050951">
    <property type="entry name" value="Retrovirus_Pol_polyprotein"/>
</dbReference>
<evidence type="ECO:0000313" key="11">
    <source>
        <dbReference type="Proteomes" id="UP001558713"/>
    </source>
</evidence>
<feature type="region of interest" description="Disordered" evidence="8">
    <location>
        <begin position="385"/>
        <end position="460"/>
    </location>
</feature>
<gene>
    <name evidence="10" type="ORF">V5N11_006003</name>
</gene>
<dbReference type="InterPro" id="IPR000477">
    <property type="entry name" value="RT_dom"/>
</dbReference>
<keyword evidence="3" id="KW-0548">Nucleotidyltransferase</keyword>
<dbReference type="SUPFAM" id="SSF56672">
    <property type="entry name" value="DNA/RNA polymerases"/>
    <property type="match status" value="1"/>
</dbReference>
<dbReference type="Gene3D" id="3.30.420.10">
    <property type="entry name" value="Ribonuclease H-like superfamily/Ribonuclease H"/>
    <property type="match status" value="1"/>
</dbReference>
<dbReference type="Proteomes" id="UP001558713">
    <property type="component" value="Unassembled WGS sequence"/>
</dbReference>
<organism evidence="10 11">
    <name type="scientific">Cardamine amara subsp. amara</name>
    <dbReference type="NCBI Taxonomy" id="228776"/>
    <lineage>
        <taxon>Eukaryota</taxon>
        <taxon>Viridiplantae</taxon>
        <taxon>Streptophyta</taxon>
        <taxon>Embryophyta</taxon>
        <taxon>Tracheophyta</taxon>
        <taxon>Spermatophyta</taxon>
        <taxon>Magnoliopsida</taxon>
        <taxon>eudicotyledons</taxon>
        <taxon>Gunneridae</taxon>
        <taxon>Pentapetalae</taxon>
        <taxon>rosids</taxon>
        <taxon>malvids</taxon>
        <taxon>Brassicales</taxon>
        <taxon>Brassicaceae</taxon>
        <taxon>Cardamineae</taxon>
        <taxon>Cardamine</taxon>
    </lineage>
</organism>
<dbReference type="Gene3D" id="3.10.10.10">
    <property type="entry name" value="HIV Type 1 Reverse Transcriptase, subunit A, domain 1"/>
    <property type="match status" value="1"/>
</dbReference>
<dbReference type="PROSITE" id="PS50994">
    <property type="entry name" value="INTEGRASE"/>
    <property type="match status" value="1"/>
</dbReference>
<dbReference type="InterPro" id="IPR001584">
    <property type="entry name" value="Integrase_cat-core"/>
</dbReference>
<reference evidence="10 11" key="1">
    <citation type="submission" date="2024-04" db="EMBL/GenBank/DDBJ databases">
        <title>Genome assembly C_amara_ONT_v2.</title>
        <authorList>
            <person name="Yant L."/>
            <person name="Moore C."/>
            <person name="Slenker M."/>
        </authorList>
    </citation>
    <scope>NUCLEOTIDE SEQUENCE [LARGE SCALE GENOMIC DNA]</scope>
    <source>
        <tissue evidence="10">Leaf</tissue>
    </source>
</reference>
<evidence type="ECO:0000256" key="4">
    <source>
        <dbReference type="ARBA" id="ARBA00022722"/>
    </source>
</evidence>
<feature type="region of interest" description="Disordered" evidence="8">
    <location>
        <begin position="595"/>
        <end position="656"/>
    </location>
</feature>
<feature type="compositionally biased region" description="Low complexity" evidence="8">
    <location>
        <begin position="433"/>
        <end position="445"/>
    </location>
</feature>
<dbReference type="Pfam" id="PF00078">
    <property type="entry name" value="RVT_1"/>
    <property type="match status" value="1"/>
</dbReference>
<dbReference type="GO" id="GO:0003964">
    <property type="term" value="F:RNA-directed DNA polymerase activity"/>
    <property type="evidence" value="ECO:0007669"/>
    <property type="project" value="UniProtKB-KW"/>
</dbReference>
<dbReference type="Pfam" id="PF00665">
    <property type="entry name" value="rve"/>
    <property type="match status" value="1"/>
</dbReference>
<sequence>MLNRKTRSNKNLPLVNLSNQELAELIRRNRRNQNSAKMLRTIIRPDEAGVLRDGEGLAYNDAGQRIDEHGQLIEEVVQDAGVDRHQAGGVDRHQQVAVDNNVVQGAAGAVVQRGMTLGDYNRPEQFYANRCAIRPPPFQRNDFELKAAYYTLVGQYPFHGLSHEHPMDHIEKFEDLVTSIKANGVSYDYIYCKLFPYSLAGEAAYWLKQLKPGSLTTWEDTKNAFLSNFYDDARSEELRMKISTFSQGPTEAFKTDWARFRAYQRDCPHHGFSEVQLLGIFFRGIDWRYQMALDAASNGNFNTRYPEDAVVLIENLASSNSTKNADFERKKQAGNLEGNQIAEIKAKLDTMHNYMMGKKQVQFAAEVEVFEPDNEQEEQDVNYVSGTGFHRFGNSQGNKGYNGGSPRGNYSGNQSSSNYIGNQTSQYQKPFQSGSSFTKNSGSSSYQNTPPPTPTSKMESMLEQLLEGQQKITVDFNGKLDSLYTDLHGKIEQLNIHVKKLDTLVAQTAGAVKRQDGFLPGKTDTYLRHSVNAITLRSGKRLEPVIRGGLITEEIVDLQEIDDDNVEIPEEVSIDTTHPCRSTLVATDVTEKEKQVSTYSAAKDSTPLTSVDRHQPSVDRHPSQTDMASPQTTAPVTGSTYKPRIPYPKKPRKSKHEIDEARCKAIMDRLIIELPLIDAIKKSPVIRRYVKRMVTTDLNVEQGAMMITAQVSAVIQNKIPEKLPDPGSFVLDCSVFDEKFGRSLCDLGSSVSLMPRSVASELGMTDLQPTRIILILADRSVRIPDGVLEDVPVKIGGCLIPTYFVVLTYEEEPKDPLILGRPFLATAGAMIDVKNGSIGLNVGYLVMNFEMNKLMQRHMIDGQTFYVETLSDLAKESLMEMQYNAPLERALITSVDEAEHLDNIAAGYVMLLDAGKQVMHVAGVDRHQLPVSIDTLRDTKEKRAAKVTDWSAERAPKIELKQLPAGLRYAFLGENNSYPVIVNASLNNAELTLLLSKLRKFRKALGYSLDDIAGISPDLCMHRIHLDDETKSSIEHQRRLNPNLKDRVKKEIMKLLEAGIIYPISDSDWVSPVHVVPKKGGVTVVQNEKNELIPTRTVTGHRMCIDYRKLNAATRKDHFPFPFIDQMLERLSSHPYYCFLDGYSGFFQIRIHSDDKEKTTFTCPYGTFAYRRMPFRLCNAPATFQHCMMSIFTDMIEDFMEVFKDDFSVYGSSFKDCLDNLCRVLARCEEKHLVLIWEKCHFMVRDGIVLGHKISEAGIEVDKAKIEVMINLQPPSNVKALRSFLGHAGFYRRFIKDFSKTARPLTALLCKDVTFEFGSDCLDAFQKIKSALVSAPIMQPPDWDLPFEVMCDASHFAVGAVLGQRKDKKLHAIYYASRTLDDAQKNYATTEKELLAVVFAFEKFRPYLVGSKVVVHTDHSALKYLMQKKDSKPRLLRWILLLQEFDIEVRDKKGSENGVADHLSRIRIEDDVPINEFLPEEHVYFVETGIQDDYGAEFQVSRTSGPSVDRHHSLASIDTQFSREVSIDTTTGVARHQSPDSSGLADPNTSAAVEVPDRPWFADIANYFAADVEPDDLTGYAKNKFFRELQRFYWDEPYLYRHCSDWTYRRCIAEAEIPEVLFHCHGSEYAGHFATFKTVSKVLKAGFWWPTMFRDAHAFVSRCDACQRRGKISKRHEMPQNFILEVEVFDCWGIDFMGPFPTSYKNKYILVAVDYVSKWVKAIASPTNDASVVLKLFKSIIFPRFGVPRVVISDGSSHFINRVFEKLLKKYGVYHRVATPYHPQTSGQVEVSNRQIKEILEKTVGRSLKDWSIKLDDALWAYRTAFTTPLGTTPFHLLYGKACHLPVELTHKAAWAVKLLNFDIKPAAERRLIQLNELDEIRYHAYENSKLYKEMTKAYHDKKIISRTFEPNDQVLLYNSRLQLFPGKLRSRWSGPFTVKEVRPYGAVVLLNPEGKEFIVNGQSVKHYWAHAEIPDGHIVRLNDAPSA</sequence>
<dbReference type="Gene3D" id="2.40.70.10">
    <property type="entry name" value="Acid Proteases"/>
    <property type="match status" value="1"/>
</dbReference>
<evidence type="ECO:0000256" key="3">
    <source>
        <dbReference type="ARBA" id="ARBA00022695"/>
    </source>
</evidence>
<keyword evidence="5" id="KW-0255">Endonuclease</keyword>
<feature type="compositionally biased region" description="Basic and acidic residues" evidence="8">
    <location>
        <begin position="611"/>
        <end position="623"/>
    </location>
</feature>
<dbReference type="SUPFAM" id="SSF53098">
    <property type="entry name" value="Ribonuclease H-like"/>
    <property type="match status" value="1"/>
</dbReference>
<evidence type="ECO:0000256" key="8">
    <source>
        <dbReference type="SAM" id="MobiDB-lite"/>
    </source>
</evidence>
<feature type="compositionally biased region" description="Polar residues" evidence="8">
    <location>
        <begin position="624"/>
        <end position="640"/>
    </location>
</feature>
<name>A0ABD1BT73_CARAN</name>
<dbReference type="Pfam" id="PF17917">
    <property type="entry name" value="RT_RNaseH"/>
    <property type="match status" value="1"/>
</dbReference>
<evidence type="ECO:0000256" key="7">
    <source>
        <dbReference type="ARBA" id="ARBA00022918"/>
    </source>
</evidence>
<evidence type="ECO:0000256" key="6">
    <source>
        <dbReference type="ARBA" id="ARBA00022801"/>
    </source>
</evidence>
<keyword evidence="7" id="KW-0695">RNA-directed DNA polymerase</keyword>
<dbReference type="EC" id="2.7.7.49" evidence="1"/>
<comment type="caution">
    <text evidence="10">The sequence shown here is derived from an EMBL/GenBank/DDBJ whole genome shotgun (WGS) entry which is preliminary data.</text>
</comment>
<evidence type="ECO:0000256" key="5">
    <source>
        <dbReference type="ARBA" id="ARBA00022759"/>
    </source>
</evidence>
<evidence type="ECO:0000256" key="2">
    <source>
        <dbReference type="ARBA" id="ARBA00022679"/>
    </source>
</evidence>
<keyword evidence="2" id="KW-0808">Transferase</keyword>
<keyword evidence="6" id="KW-0378">Hydrolase</keyword>
<dbReference type="InterPro" id="IPR041588">
    <property type="entry name" value="Integrase_H2C2"/>
</dbReference>
<dbReference type="CDD" id="cd00303">
    <property type="entry name" value="retropepsin_like"/>
    <property type="match status" value="1"/>
</dbReference>
<dbReference type="InterPro" id="IPR043502">
    <property type="entry name" value="DNA/RNA_pol_sf"/>
</dbReference>
<feature type="domain" description="Integrase catalytic" evidence="9">
    <location>
        <begin position="1675"/>
        <end position="1842"/>
    </location>
</feature>
<dbReference type="Pfam" id="PF03732">
    <property type="entry name" value="Retrotrans_gag"/>
    <property type="match status" value="1"/>
</dbReference>
<protein>
    <recommendedName>
        <fullName evidence="1">RNA-directed DNA polymerase</fullName>
        <ecNumber evidence="1">2.7.7.49</ecNumber>
    </recommendedName>
</protein>
<keyword evidence="11" id="KW-1185">Reference proteome</keyword>
<dbReference type="Gene3D" id="3.30.70.270">
    <property type="match status" value="2"/>
</dbReference>
<keyword evidence="4" id="KW-0540">Nuclease</keyword>
<evidence type="ECO:0000256" key="1">
    <source>
        <dbReference type="ARBA" id="ARBA00012493"/>
    </source>
</evidence>
<proteinExistence type="predicted"/>
<dbReference type="InterPro" id="IPR041373">
    <property type="entry name" value="RT_RNaseH"/>
</dbReference>
<evidence type="ECO:0000313" key="10">
    <source>
        <dbReference type="EMBL" id="KAL1220379.1"/>
    </source>
</evidence>
<dbReference type="CDD" id="cd01647">
    <property type="entry name" value="RT_LTR"/>
    <property type="match status" value="1"/>
</dbReference>
<dbReference type="InterPro" id="IPR012337">
    <property type="entry name" value="RNaseH-like_sf"/>
</dbReference>
<dbReference type="GO" id="GO:0016787">
    <property type="term" value="F:hydrolase activity"/>
    <property type="evidence" value="ECO:0007669"/>
    <property type="project" value="UniProtKB-KW"/>
</dbReference>
<dbReference type="GO" id="GO:0004519">
    <property type="term" value="F:endonuclease activity"/>
    <property type="evidence" value="ECO:0007669"/>
    <property type="project" value="UniProtKB-KW"/>
</dbReference>
<dbReference type="InterPro" id="IPR005162">
    <property type="entry name" value="Retrotrans_gag_dom"/>
</dbReference>
<dbReference type="EMBL" id="JBANAX010000155">
    <property type="protein sequence ID" value="KAL1220379.1"/>
    <property type="molecule type" value="Genomic_DNA"/>
</dbReference>
<dbReference type="PANTHER" id="PTHR37984">
    <property type="entry name" value="PROTEIN CBG26694"/>
    <property type="match status" value="1"/>
</dbReference>
<evidence type="ECO:0000259" key="9">
    <source>
        <dbReference type="PROSITE" id="PS50994"/>
    </source>
</evidence>
<dbReference type="PANTHER" id="PTHR37984:SF5">
    <property type="entry name" value="PROTEIN NYNRIN-LIKE"/>
    <property type="match status" value="1"/>
</dbReference>
<dbReference type="Gene3D" id="1.10.340.70">
    <property type="match status" value="1"/>
</dbReference>
<dbReference type="FunFam" id="3.10.20.370:FF:000001">
    <property type="entry name" value="Retrovirus-related Pol polyprotein from transposon 17.6-like protein"/>
    <property type="match status" value="1"/>
</dbReference>